<dbReference type="InterPro" id="IPR011990">
    <property type="entry name" value="TPR-like_helical_dom_sf"/>
</dbReference>
<feature type="repeat" description="PPR" evidence="2">
    <location>
        <begin position="795"/>
        <end position="830"/>
    </location>
</feature>
<feature type="repeat" description="PPR" evidence="2">
    <location>
        <begin position="123"/>
        <end position="157"/>
    </location>
</feature>
<dbReference type="GO" id="GO:0003723">
    <property type="term" value="F:RNA binding"/>
    <property type="evidence" value="ECO:0007669"/>
    <property type="project" value="InterPro"/>
</dbReference>
<dbReference type="SUPFAM" id="SSF48452">
    <property type="entry name" value="TPR-like"/>
    <property type="match status" value="1"/>
</dbReference>
<dbReference type="GO" id="GO:0009451">
    <property type="term" value="P:RNA modification"/>
    <property type="evidence" value="ECO:0007669"/>
    <property type="project" value="InterPro"/>
</dbReference>
<dbReference type="Pfam" id="PF20431">
    <property type="entry name" value="E_motif"/>
    <property type="match status" value="1"/>
</dbReference>
<dbReference type="InterPro" id="IPR002885">
    <property type="entry name" value="PPR_rpt"/>
</dbReference>
<dbReference type="InterPro" id="IPR046848">
    <property type="entry name" value="E_motif"/>
</dbReference>
<dbReference type="InterPro" id="IPR046960">
    <property type="entry name" value="PPR_At4g14850-like_plant"/>
</dbReference>
<feature type="repeat" description="PPR" evidence="2">
    <location>
        <begin position="729"/>
        <end position="759"/>
    </location>
</feature>
<dbReference type="FunFam" id="1.25.40.10:FF:000688">
    <property type="entry name" value="Pentatricopeptide repeat-containing protein"/>
    <property type="match status" value="1"/>
</dbReference>
<evidence type="ECO:0000313" key="4">
    <source>
        <dbReference type="Proteomes" id="UP000734854"/>
    </source>
</evidence>
<feature type="repeat" description="PPR" evidence="2">
    <location>
        <begin position="528"/>
        <end position="562"/>
    </location>
</feature>
<keyword evidence="1" id="KW-0677">Repeat</keyword>
<dbReference type="Proteomes" id="UP000734854">
    <property type="component" value="Unassembled WGS sequence"/>
</dbReference>
<feature type="repeat" description="PPR" evidence="2">
    <location>
        <begin position="598"/>
        <end position="632"/>
    </location>
</feature>
<feature type="repeat" description="PPR" evidence="2">
    <location>
        <begin position="224"/>
        <end position="258"/>
    </location>
</feature>
<reference evidence="3 4" key="1">
    <citation type="submission" date="2020-08" db="EMBL/GenBank/DDBJ databases">
        <title>Plant Genome Project.</title>
        <authorList>
            <person name="Zhang R.-G."/>
        </authorList>
    </citation>
    <scope>NUCLEOTIDE SEQUENCE [LARGE SCALE GENOMIC DNA]</scope>
    <source>
        <tissue evidence="3">Rhizome</tissue>
    </source>
</reference>
<feature type="repeat" description="PPR" evidence="2">
    <location>
        <begin position="760"/>
        <end position="794"/>
    </location>
</feature>
<dbReference type="EMBL" id="JACMSC010000008">
    <property type="protein sequence ID" value="KAG6511321.1"/>
    <property type="molecule type" value="Genomic_DNA"/>
</dbReference>
<name>A0A8J5GWL0_ZINOF</name>
<dbReference type="FunFam" id="1.25.40.10:FF:001093">
    <property type="entry name" value="Pentatricopeptide repeat-containing protein At2g34400"/>
    <property type="match status" value="1"/>
</dbReference>
<protein>
    <recommendedName>
        <fullName evidence="5">Pentatricopeptide repeat-containing protein</fullName>
    </recommendedName>
</protein>
<sequence length="1029" mass="115224">MSSCSYCFSPTRTLFPFLSPSDSPHKSSPPPTLVIRKDKPIEVLQSIASGAEKNLVYYSSRIQSCMDSRSFDAGKSIQAQMEDEGIVPDTFLQMKILMLYAKTSEPSDLVHARKMFDDMPARNSSTWNTMILAYARASDHLEVLQLFSRMHECGAVPDKFTFPSVIKACLALEAEGGIQLLHGLIIKHGFGRDVVVGTALVDVYANLGCLEDAETAFSEVDGVNVVTWNAIISGYVGALSWEEAWNSFHRMQEDASVCPSHSTLSLAARTCGALRSPDRGRQVHAKAMALGYDSDVFVQNSLIDMYGECGDLEGCELVFHLIKERSQVSWNSIVSSYVRLRYYEEALHMLLRMQQAGYQYDRFNLGSALTSCAALADLETGRAIHGYLVRRLLDSDVVLGSAIIDMYGKCGCMREAHWVFNKLRKRNIVSWNSLMAGFVLEEATEVVIELYHQMELANINPDQFTLGALLSLFANQGNTDLGKQIHASIIRKITRPNLVLETELTHMYARCGRLRDAHNVFNRMPKKNAYSWNSFIEGCLKCNKAMEALRIFRKMQFNGVVPDSFSLSSALTAISHLSTLQKGKEIHGFAVKKMLIDHDVTLCILIDMYAKCGCMDYAYRMYERAPKKGLILNNIMISAFISHEKISDARRIFDKMEEKNIICWNSMLIGYAKGGFGREALQLFQEFTVERGDYECSTLVPIFNLCASLPSAEFGKQLHALATKLPGNSVVLDSAIVDMYAKCGLIEEAREFFNRMKERTILTWNTIISSYSKHGQIEAVFSLYKQMLSEGILPNDITFLCILSACSHTGLLEEGLDIFVSMSEDYGVEPRLEHYNCMVDLLGRAGLLNDAKEMILRMPMEPDKSTWAALLGASRNHIDIDIGRFAAERLFELDPANSGHYRLMANLYASAGRWKEADKMWKLMKERRAMSEPASSWIEIGNQIQVFHAGDLKKLMPLSGSSTHISMGQSGPSKFELCNPRKGILPLTILLFDCIFALDDDQRADGRTESDAVLNVLDLEPEGKTDAEI</sequence>
<evidence type="ECO:0000256" key="2">
    <source>
        <dbReference type="PROSITE-ProRule" id="PRU00708"/>
    </source>
</evidence>
<keyword evidence="4" id="KW-1185">Reference proteome</keyword>
<dbReference type="Gene3D" id="1.25.40.10">
    <property type="entry name" value="Tetratricopeptide repeat domain"/>
    <property type="match status" value="6"/>
</dbReference>
<comment type="caution">
    <text evidence="3">The sequence shown here is derived from an EMBL/GenBank/DDBJ whole genome shotgun (WGS) entry which is preliminary data.</text>
</comment>
<gene>
    <name evidence="3" type="ORF">ZIOFF_029380</name>
</gene>
<dbReference type="PANTHER" id="PTHR47926">
    <property type="entry name" value="PENTATRICOPEPTIDE REPEAT-CONTAINING PROTEIN"/>
    <property type="match status" value="1"/>
</dbReference>
<feature type="repeat" description="PPR" evidence="2">
    <location>
        <begin position="326"/>
        <end position="360"/>
    </location>
</feature>
<proteinExistence type="predicted"/>
<evidence type="ECO:0008006" key="5">
    <source>
        <dbReference type="Google" id="ProtNLM"/>
    </source>
</evidence>
<organism evidence="3 4">
    <name type="scientific">Zingiber officinale</name>
    <name type="common">Ginger</name>
    <name type="synonym">Amomum zingiber</name>
    <dbReference type="NCBI Taxonomy" id="94328"/>
    <lineage>
        <taxon>Eukaryota</taxon>
        <taxon>Viridiplantae</taxon>
        <taxon>Streptophyta</taxon>
        <taxon>Embryophyta</taxon>
        <taxon>Tracheophyta</taxon>
        <taxon>Spermatophyta</taxon>
        <taxon>Magnoliopsida</taxon>
        <taxon>Liliopsida</taxon>
        <taxon>Zingiberales</taxon>
        <taxon>Zingiberaceae</taxon>
        <taxon>Zingiber</taxon>
    </lineage>
</organism>
<evidence type="ECO:0000256" key="1">
    <source>
        <dbReference type="ARBA" id="ARBA00022737"/>
    </source>
</evidence>
<feature type="repeat" description="PPR" evidence="2">
    <location>
        <begin position="897"/>
        <end position="931"/>
    </location>
</feature>
<feature type="repeat" description="PPR" evidence="2">
    <location>
        <begin position="427"/>
        <end position="461"/>
    </location>
</feature>
<dbReference type="FunFam" id="1.25.40.10:FF:000073">
    <property type="entry name" value="Pentatricopeptide repeat-containing protein chloroplastic"/>
    <property type="match status" value="2"/>
</dbReference>
<dbReference type="AlphaFoldDB" id="A0A8J5GWL0"/>
<evidence type="ECO:0000313" key="3">
    <source>
        <dbReference type="EMBL" id="KAG6511321.1"/>
    </source>
</evidence>
<dbReference type="PROSITE" id="PS51375">
    <property type="entry name" value="PPR"/>
    <property type="match status" value="10"/>
</dbReference>
<dbReference type="Pfam" id="PF13041">
    <property type="entry name" value="PPR_2"/>
    <property type="match status" value="3"/>
</dbReference>
<accession>A0A8J5GWL0</accession>
<dbReference type="Pfam" id="PF01535">
    <property type="entry name" value="PPR"/>
    <property type="match status" value="10"/>
</dbReference>
<dbReference type="NCBIfam" id="TIGR00756">
    <property type="entry name" value="PPR"/>
    <property type="match status" value="9"/>
</dbReference>